<dbReference type="Proteomes" id="UP000426246">
    <property type="component" value="Chromosome"/>
</dbReference>
<feature type="transmembrane region" description="Helical" evidence="8">
    <location>
        <begin position="16"/>
        <end position="34"/>
    </location>
</feature>
<keyword evidence="7 8" id="KW-0472">Membrane</keyword>
<feature type="transmembrane region" description="Helical" evidence="8">
    <location>
        <begin position="124"/>
        <end position="141"/>
    </location>
</feature>
<protein>
    <submittedName>
        <fullName evidence="9">Uncharacterized protein</fullName>
    </submittedName>
</protein>
<dbReference type="AlphaFoldDB" id="A0A6B8RI33"/>
<evidence type="ECO:0000256" key="4">
    <source>
        <dbReference type="ARBA" id="ARBA00022544"/>
    </source>
</evidence>
<name>A0A6B8RI33_9BACL</name>
<dbReference type="EMBL" id="CP034235">
    <property type="protein sequence ID" value="QGQ95193.1"/>
    <property type="molecule type" value="Genomic_DNA"/>
</dbReference>
<feature type="transmembrane region" description="Helical" evidence="8">
    <location>
        <begin position="46"/>
        <end position="67"/>
    </location>
</feature>
<feature type="transmembrane region" description="Helical" evidence="8">
    <location>
        <begin position="340"/>
        <end position="360"/>
    </location>
</feature>
<feature type="transmembrane region" description="Helical" evidence="8">
    <location>
        <begin position="147"/>
        <end position="169"/>
    </location>
</feature>
<accession>A0A6B8RI33</accession>
<keyword evidence="10" id="KW-1185">Reference proteome</keyword>
<feature type="transmembrane region" description="Helical" evidence="8">
    <location>
        <begin position="276"/>
        <end position="297"/>
    </location>
</feature>
<keyword evidence="4" id="KW-0309">Germination</keyword>
<keyword evidence="3" id="KW-0813">Transport</keyword>
<evidence type="ECO:0000256" key="3">
    <source>
        <dbReference type="ARBA" id="ARBA00022448"/>
    </source>
</evidence>
<dbReference type="KEGG" id="ppsc:EHS13_09995"/>
<comment type="subcellular location">
    <subcellularLocation>
        <location evidence="1">Membrane</location>
        <topology evidence="1">Multi-pass membrane protein</topology>
    </subcellularLocation>
</comment>
<feature type="transmembrane region" description="Helical" evidence="8">
    <location>
        <begin position="197"/>
        <end position="214"/>
    </location>
</feature>
<sequence>MSQEVEALLNNTITRSQLFFLIIKTQIGIGLLSLPSEIHRIAKRDAWISVLLAGVVIQLLLFVYWQLLKKFPNHTLSEITVRIFGSYIGKALNLIYYVFYILIAGYASTLYVHLIHTWMLPNTPSWVLLLLIIGIVVYLAIENLRVIARFFVLASLLFGFLILISFLNFTNEMHFSNILPVGQSGAMQIFKGSQRTFFSMLGFEVIFYFFAQVQNNPKGLFRVISLANCFVTLFYTYFVFICLVGFSPKALEQVNEPVLFILKGLTYQLFDRLDLLFLTIWIIPMTLTIVSYLCIAGKSLSRNQSSYRRLVWISGVFVYLLAWYLSALENIDIFSKLLEYGYFIMIAALPILLWLVSFLLKNTEKVGSA</sequence>
<evidence type="ECO:0000313" key="9">
    <source>
        <dbReference type="EMBL" id="QGQ95193.1"/>
    </source>
</evidence>
<dbReference type="GO" id="GO:0009847">
    <property type="term" value="P:spore germination"/>
    <property type="evidence" value="ECO:0007669"/>
    <property type="project" value="InterPro"/>
</dbReference>
<keyword evidence="5 8" id="KW-0812">Transmembrane</keyword>
<evidence type="ECO:0000256" key="7">
    <source>
        <dbReference type="ARBA" id="ARBA00023136"/>
    </source>
</evidence>
<feature type="transmembrane region" description="Helical" evidence="8">
    <location>
        <begin position="220"/>
        <end position="246"/>
    </location>
</feature>
<evidence type="ECO:0000256" key="8">
    <source>
        <dbReference type="SAM" id="Phobius"/>
    </source>
</evidence>
<evidence type="ECO:0000313" key="10">
    <source>
        <dbReference type="Proteomes" id="UP000426246"/>
    </source>
</evidence>
<proteinExistence type="inferred from homology"/>
<gene>
    <name evidence="9" type="ORF">EHS13_09995</name>
</gene>
<dbReference type="Pfam" id="PF03845">
    <property type="entry name" value="Spore_permease"/>
    <property type="match status" value="1"/>
</dbReference>
<evidence type="ECO:0000256" key="2">
    <source>
        <dbReference type="ARBA" id="ARBA00007998"/>
    </source>
</evidence>
<feature type="transmembrane region" description="Helical" evidence="8">
    <location>
        <begin position="309"/>
        <end position="328"/>
    </location>
</feature>
<organism evidence="9 10">
    <name type="scientific">Paenibacillus psychroresistens</name>
    <dbReference type="NCBI Taxonomy" id="1778678"/>
    <lineage>
        <taxon>Bacteria</taxon>
        <taxon>Bacillati</taxon>
        <taxon>Bacillota</taxon>
        <taxon>Bacilli</taxon>
        <taxon>Bacillales</taxon>
        <taxon>Paenibacillaceae</taxon>
        <taxon>Paenibacillus</taxon>
    </lineage>
</organism>
<dbReference type="NCBIfam" id="TIGR00912">
    <property type="entry name" value="2A0309"/>
    <property type="match status" value="1"/>
</dbReference>
<evidence type="ECO:0000256" key="6">
    <source>
        <dbReference type="ARBA" id="ARBA00022989"/>
    </source>
</evidence>
<evidence type="ECO:0000256" key="1">
    <source>
        <dbReference type="ARBA" id="ARBA00004141"/>
    </source>
</evidence>
<dbReference type="Gene3D" id="1.20.1740.10">
    <property type="entry name" value="Amino acid/polyamine transporter I"/>
    <property type="match status" value="1"/>
</dbReference>
<evidence type="ECO:0000256" key="5">
    <source>
        <dbReference type="ARBA" id="ARBA00022692"/>
    </source>
</evidence>
<comment type="similarity">
    <text evidence="2">Belongs to the amino acid-polyamine-organocation (APC) superfamily. Spore germination protein (SGP) (TC 2.A.3.9) family.</text>
</comment>
<dbReference type="PANTHER" id="PTHR34975:SF2">
    <property type="entry name" value="SPORE GERMINATION PROTEIN A2"/>
    <property type="match status" value="1"/>
</dbReference>
<keyword evidence="6 8" id="KW-1133">Transmembrane helix</keyword>
<dbReference type="PANTHER" id="PTHR34975">
    <property type="entry name" value="SPORE GERMINATION PROTEIN A2"/>
    <property type="match status" value="1"/>
</dbReference>
<dbReference type="InterPro" id="IPR004761">
    <property type="entry name" value="Spore_GerAB"/>
</dbReference>
<reference evidence="10" key="1">
    <citation type="submission" date="2018-11" db="EMBL/GenBank/DDBJ databases">
        <title>Complete genome sequence of Paenibacillus sp. ML311-T8.</title>
        <authorList>
            <person name="Nam Y.-D."/>
            <person name="Kang J."/>
            <person name="Chung W.-H."/>
            <person name="Park Y.S."/>
        </authorList>
    </citation>
    <scope>NUCLEOTIDE SEQUENCE [LARGE SCALE GENOMIC DNA]</scope>
    <source>
        <strain evidence="10">ML311-T8</strain>
    </source>
</reference>
<dbReference type="GO" id="GO:0016020">
    <property type="term" value="C:membrane"/>
    <property type="evidence" value="ECO:0007669"/>
    <property type="project" value="UniProtKB-SubCell"/>
</dbReference>